<proteinExistence type="predicted"/>
<evidence type="ECO:0000313" key="3">
    <source>
        <dbReference type="EMBL" id="MCC3272216.1"/>
    </source>
</evidence>
<evidence type="ECO:0000313" key="4">
    <source>
        <dbReference type="Proteomes" id="UP001155145"/>
    </source>
</evidence>
<feature type="region of interest" description="Disordered" evidence="1">
    <location>
        <begin position="129"/>
        <end position="217"/>
    </location>
</feature>
<name>A0A9X1S974_9MICC</name>
<feature type="transmembrane region" description="Helical" evidence="2">
    <location>
        <begin position="276"/>
        <end position="298"/>
    </location>
</feature>
<keyword evidence="2" id="KW-0472">Membrane</keyword>
<dbReference type="RefSeq" id="WP_227928317.1">
    <property type="nucleotide sequence ID" value="NZ_JAJFZT010000003.1"/>
</dbReference>
<reference evidence="3" key="1">
    <citation type="submission" date="2021-10" db="EMBL/GenBank/DDBJ databases">
        <title>Novel species in genus Arthrobacter.</title>
        <authorList>
            <person name="Liu Y."/>
        </authorList>
    </citation>
    <scope>NUCLEOTIDE SEQUENCE</scope>
    <source>
        <strain evidence="3">Zg-Y462</strain>
    </source>
</reference>
<sequence>MPAVRWVRLTKRTLVGRSITAMKKIRQLRVLSFLAVFVLAFLGIAGSAQAVSMPTQTSPNLGAGKVNICHHPQGQPEGVYNYQSVSTSSVFGGNGHDSHQGDIVPPFEGYSGSATWREDPVRAAQFLANGCSDAPPTTSPAPTPCPTTDTPVPTPTTATPTPSPTTGTPTPDPTTGTPTTDPTTGAPTTDPTSGAPTTSPTGTASQGGGAAAGGGGAANCTCPDAAAAIAAAEAAGLPVPTTGPDGALVDPVSGNTVQPCASALAYTGIEESGFPVGMAVLGLGTLAAGVVVIALTLMPRGRHG</sequence>
<feature type="compositionally biased region" description="Low complexity" evidence="1">
    <location>
        <begin position="146"/>
        <end position="204"/>
    </location>
</feature>
<dbReference type="AlphaFoldDB" id="A0A9X1S974"/>
<comment type="caution">
    <text evidence="3">The sequence shown here is derived from an EMBL/GenBank/DDBJ whole genome shotgun (WGS) entry which is preliminary data.</text>
</comment>
<keyword evidence="2" id="KW-0812">Transmembrane</keyword>
<keyword evidence="2" id="KW-1133">Transmembrane helix</keyword>
<evidence type="ECO:0000256" key="1">
    <source>
        <dbReference type="SAM" id="MobiDB-lite"/>
    </source>
</evidence>
<evidence type="ECO:0000256" key="2">
    <source>
        <dbReference type="SAM" id="Phobius"/>
    </source>
</evidence>
<dbReference type="Proteomes" id="UP001155145">
    <property type="component" value="Unassembled WGS sequence"/>
</dbReference>
<organism evidence="3 4">
    <name type="scientific">Arthrobacter zhangbolii</name>
    <dbReference type="NCBI Taxonomy" id="2886936"/>
    <lineage>
        <taxon>Bacteria</taxon>
        <taxon>Bacillati</taxon>
        <taxon>Actinomycetota</taxon>
        <taxon>Actinomycetes</taxon>
        <taxon>Micrococcales</taxon>
        <taxon>Micrococcaceae</taxon>
        <taxon>Arthrobacter</taxon>
    </lineage>
</organism>
<dbReference type="PRINTS" id="PR01217">
    <property type="entry name" value="PRICHEXTENSN"/>
</dbReference>
<feature type="compositionally biased region" description="Gly residues" evidence="1">
    <location>
        <begin position="205"/>
        <end position="217"/>
    </location>
</feature>
<accession>A0A9X1S974</accession>
<dbReference type="EMBL" id="JAJFZT010000003">
    <property type="protein sequence ID" value="MCC3272216.1"/>
    <property type="molecule type" value="Genomic_DNA"/>
</dbReference>
<gene>
    <name evidence="3" type="ORF">LJ755_05655</name>
</gene>
<protein>
    <submittedName>
        <fullName evidence="3">Uncharacterized protein</fullName>
    </submittedName>
</protein>